<keyword evidence="2" id="KW-0812">Transmembrane</keyword>
<dbReference type="STRING" id="679936.Sulac_1222"/>
<name>G8TV82_SULAD</name>
<evidence type="ECO:0000313" key="3">
    <source>
        <dbReference type="EMBL" id="AEW04722.1"/>
    </source>
</evidence>
<reference evidence="3 4" key="2">
    <citation type="journal article" date="2012" name="Stand. Genomic Sci.">
        <title>Complete genome sequence of the moderately thermophilic mineral-sulfide-oxidizing firmicute Sulfobacillus acidophilus type strain (NAL(T)).</title>
        <authorList>
            <person name="Anderson I."/>
            <person name="Chertkov O."/>
            <person name="Chen A."/>
            <person name="Saunders E."/>
            <person name="Lapidus A."/>
            <person name="Nolan M."/>
            <person name="Lucas S."/>
            <person name="Hammon N."/>
            <person name="Deshpande S."/>
            <person name="Cheng J.F."/>
            <person name="Han C."/>
            <person name="Tapia R."/>
            <person name="Goodwin L.A."/>
            <person name="Pitluck S."/>
            <person name="Liolios K."/>
            <person name="Pagani I."/>
            <person name="Ivanova N."/>
            <person name="Mikhailova N."/>
            <person name="Pati A."/>
            <person name="Palaniappan K."/>
            <person name="Land M."/>
            <person name="Pan C."/>
            <person name="Rohde M."/>
            <person name="Pukall R."/>
            <person name="Goker M."/>
            <person name="Detter J.C."/>
            <person name="Woyke T."/>
            <person name="Bristow J."/>
            <person name="Eisen J.A."/>
            <person name="Markowitz V."/>
            <person name="Hugenholtz P."/>
            <person name="Kyrpides N.C."/>
            <person name="Klenk H.P."/>
            <person name="Mavromatis K."/>
        </authorList>
    </citation>
    <scope>NUCLEOTIDE SEQUENCE [LARGE SCALE GENOMIC DNA]</scope>
    <source>
        <strain evidence="4">ATCC 700253 / DSM 10332 / NAL</strain>
    </source>
</reference>
<feature type="transmembrane region" description="Helical" evidence="2">
    <location>
        <begin position="12"/>
        <end position="33"/>
    </location>
</feature>
<keyword evidence="4" id="KW-1185">Reference proteome</keyword>
<feature type="compositionally biased region" description="Pro residues" evidence="1">
    <location>
        <begin position="149"/>
        <end position="182"/>
    </location>
</feature>
<sequence>MSDPQRIRWRRGFYLGVFVAVFLFTFLIGWHVALAKNVGNGSGNTPGDPCNAPNPPTYCHQSNWNCVGHDVGGCVNNQQEVVYPSGCSPSVQYFSCSNGTCQGKSVFLSCTGCGTGLFEPTNSCTGGRNGANYQGPASWCTTGCHTQSPTPPTTSSQPPPTSSQPPPSSSNPPPGSSQPPSTPQCTPSTSTSCSAPLLTSCTGSCTTTGCSNTGEASGVESCTTYITNADCTTSVGGSYDQWVTVSTSACQAVKQQQCAYAQPGYAITQYCLSGLNGGVVNCSGWSSPQYDPAVCPVPTPIN</sequence>
<evidence type="ECO:0000313" key="4">
    <source>
        <dbReference type="Proteomes" id="UP000005439"/>
    </source>
</evidence>
<dbReference type="AlphaFoldDB" id="G8TV82"/>
<protein>
    <submittedName>
        <fullName evidence="3">Uncharacterized protein</fullName>
    </submittedName>
</protein>
<keyword evidence="2" id="KW-1133">Transmembrane helix</keyword>
<keyword evidence="2" id="KW-0472">Membrane</keyword>
<evidence type="ECO:0000256" key="2">
    <source>
        <dbReference type="SAM" id="Phobius"/>
    </source>
</evidence>
<dbReference type="EMBL" id="CP003179">
    <property type="protein sequence ID" value="AEW04722.1"/>
    <property type="molecule type" value="Genomic_DNA"/>
</dbReference>
<dbReference type="KEGG" id="sap:Sulac_1222"/>
<feature type="region of interest" description="Disordered" evidence="1">
    <location>
        <begin position="144"/>
        <end position="185"/>
    </location>
</feature>
<evidence type="ECO:0000256" key="1">
    <source>
        <dbReference type="SAM" id="MobiDB-lite"/>
    </source>
</evidence>
<dbReference type="PATRIC" id="fig|679936.5.peg.1280"/>
<proteinExistence type="predicted"/>
<organism evidence="3 4">
    <name type="scientific">Sulfobacillus acidophilus (strain ATCC 700253 / DSM 10332 / NAL)</name>
    <dbReference type="NCBI Taxonomy" id="679936"/>
    <lineage>
        <taxon>Bacteria</taxon>
        <taxon>Bacillati</taxon>
        <taxon>Bacillota</taxon>
        <taxon>Clostridia</taxon>
        <taxon>Eubacteriales</taxon>
        <taxon>Clostridiales Family XVII. Incertae Sedis</taxon>
        <taxon>Sulfobacillus</taxon>
    </lineage>
</organism>
<dbReference type="Proteomes" id="UP000005439">
    <property type="component" value="Chromosome"/>
</dbReference>
<gene>
    <name evidence="3" type="ordered locus">Sulac_1222</name>
</gene>
<accession>G8TV82</accession>
<dbReference type="HOGENOM" id="CLU_921096_0_0_9"/>
<reference evidence="4" key="1">
    <citation type="submission" date="2011-12" db="EMBL/GenBank/DDBJ databases">
        <title>The complete genome of chromosome of Sulfobacillus acidophilus DSM 10332.</title>
        <authorList>
            <person name="Lucas S."/>
            <person name="Han J."/>
            <person name="Lapidus A."/>
            <person name="Bruce D."/>
            <person name="Goodwin L."/>
            <person name="Pitluck S."/>
            <person name="Peters L."/>
            <person name="Kyrpides N."/>
            <person name="Mavromatis K."/>
            <person name="Ivanova N."/>
            <person name="Mikhailova N."/>
            <person name="Chertkov O."/>
            <person name="Saunders E."/>
            <person name="Detter J.C."/>
            <person name="Tapia R."/>
            <person name="Han C."/>
            <person name="Land M."/>
            <person name="Hauser L."/>
            <person name="Markowitz V."/>
            <person name="Cheng J.-F."/>
            <person name="Hugenholtz P."/>
            <person name="Woyke T."/>
            <person name="Wu D."/>
            <person name="Pukall R."/>
            <person name="Gehrich-Schroeter G."/>
            <person name="Schneider S."/>
            <person name="Klenk H.-P."/>
            <person name="Eisen J.A."/>
        </authorList>
    </citation>
    <scope>NUCLEOTIDE SEQUENCE [LARGE SCALE GENOMIC DNA]</scope>
    <source>
        <strain evidence="4">ATCC 700253 / DSM 10332 / NAL</strain>
    </source>
</reference>